<name>A0A225DFA4_9BACT</name>
<keyword evidence="2" id="KW-1185">Reference proteome</keyword>
<reference evidence="2" key="1">
    <citation type="submission" date="2017-06" db="EMBL/GenBank/DDBJ databases">
        <title>Genome analysis of Fimbriiglobus ruber SP5, the first member of the order Planctomycetales with confirmed chitinolytic capability.</title>
        <authorList>
            <person name="Ravin N.V."/>
            <person name="Rakitin A.L."/>
            <person name="Ivanova A.A."/>
            <person name="Beletsky A.V."/>
            <person name="Kulichevskaya I.S."/>
            <person name="Mardanov A.V."/>
            <person name="Dedysh S.N."/>
        </authorList>
    </citation>
    <scope>NUCLEOTIDE SEQUENCE [LARGE SCALE GENOMIC DNA]</scope>
    <source>
        <strain evidence="2">SP5</strain>
    </source>
</reference>
<protein>
    <submittedName>
        <fullName evidence="1">Uncharacterized protein</fullName>
    </submittedName>
</protein>
<dbReference type="EMBL" id="NIDE01000008">
    <property type="protein sequence ID" value="OWK40230.1"/>
    <property type="molecule type" value="Genomic_DNA"/>
</dbReference>
<proteinExistence type="predicted"/>
<dbReference type="Proteomes" id="UP000214646">
    <property type="component" value="Unassembled WGS sequence"/>
</dbReference>
<gene>
    <name evidence="1" type="ORF">FRUB_05149</name>
</gene>
<accession>A0A225DFA4</accession>
<sequence length="60" mass="6413">MSQALAGPALKGGELAVVSPTGEMAALAKLTSNWRSVIEDNATIVEERADQKRGQKKLFE</sequence>
<dbReference type="RefSeq" id="WP_143393399.1">
    <property type="nucleotide sequence ID" value="NZ_NIDE01000008.1"/>
</dbReference>
<comment type="caution">
    <text evidence="1">The sequence shown here is derived from an EMBL/GenBank/DDBJ whole genome shotgun (WGS) entry which is preliminary data.</text>
</comment>
<organism evidence="1 2">
    <name type="scientific">Fimbriiglobus ruber</name>
    <dbReference type="NCBI Taxonomy" id="1908690"/>
    <lineage>
        <taxon>Bacteria</taxon>
        <taxon>Pseudomonadati</taxon>
        <taxon>Planctomycetota</taxon>
        <taxon>Planctomycetia</taxon>
        <taxon>Gemmatales</taxon>
        <taxon>Gemmataceae</taxon>
        <taxon>Fimbriiglobus</taxon>
    </lineage>
</organism>
<dbReference type="AlphaFoldDB" id="A0A225DFA4"/>
<evidence type="ECO:0000313" key="2">
    <source>
        <dbReference type="Proteomes" id="UP000214646"/>
    </source>
</evidence>
<evidence type="ECO:0000313" key="1">
    <source>
        <dbReference type="EMBL" id="OWK40230.1"/>
    </source>
</evidence>